<reference evidence="2" key="1">
    <citation type="journal article" date="2020" name="Fungal Divers.">
        <title>Resolving the Mortierellaceae phylogeny through synthesis of multi-gene phylogenetics and phylogenomics.</title>
        <authorList>
            <person name="Vandepol N."/>
            <person name="Liber J."/>
            <person name="Desiro A."/>
            <person name="Na H."/>
            <person name="Kennedy M."/>
            <person name="Barry K."/>
            <person name="Grigoriev I.V."/>
            <person name="Miller A.N."/>
            <person name="O'Donnell K."/>
            <person name="Stajich J.E."/>
            <person name="Bonito G."/>
        </authorList>
    </citation>
    <scope>NUCLEOTIDE SEQUENCE</scope>
    <source>
        <strain evidence="2">NVP60</strain>
    </source>
</reference>
<accession>A0A9P6R435</accession>
<sequence length="386" mass="45478">MPPVKTYFPLPPEILLFVGSYLLPADLSQCVQVCQQWNTVLIPLLWHTIDSDLPAWRKLLQEYDSEHAQGKNDELWLQTLFNKHAHHIRRLKVHYRDIVRFVGRSGTCTQLQSLEVFRLDGNETLKEHADHEYNIEYGQGACSVEECEEEAYGDIVLSPLFEGVFRPEESRCRSLTSQKRDWFALQHLWLLILTNPELTFLQLHRNLASLGHLIDESGPFYYKALSGLTKLVTFSDPYYRCSLPALLESLPLVRHLRLEHLSWNRLFEVTYPHLETLELFTEGIYIGDVFNTLKHCPNVVYLRFGSVYLEPYTYYDYKGYEEEGFEDEEVVVFGVEDAKAILGDTVCRLERLRMNRMANFEYMEQFLPLLPHLIKCYCEQEEEWWY</sequence>
<organism evidence="2 3">
    <name type="scientific">Linnemannia gamsii</name>
    <dbReference type="NCBI Taxonomy" id="64522"/>
    <lineage>
        <taxon>Eukaryota</taxon>
        <taxon>Fungi</taxon>
        <taxon>Fungi incertae sedis</taxon>
        <taxon>Mucoromycota</taxon>
        <taxon>Mortierellomycotina</taxon>
        <taxon>Mortierellomycetes</taxon>
        <taxon>Mortierellales</taxon>
        <taxon>Mortierellaceae</taxon>
        <taxon>Linnemannia</taxon>
    </lineage>
</organism>
<keyword evidence="3" id="KW-1185">Reference proteome</keyword>
<evidence type="ECO:0000313" key="2">
    <source>
        <dbReference type="EMBL" id="KAG0312057.1"/>
    </source>
</evidence>
<dbReference type="Pfam" id="PF12937">
    <property type="entry name" value="F-box-like"/>
    <property type="match status" value="1"/>
</dbReference>
<dbReference type="SUPFAM" id="SSF52047">
    <property type="entry name" value="RNI-like"/>
    <property type="match status" value="1"/>
</dbReference>
<feature type="domain" description="F-box" evidence="1">
    <location>
        <begin position="4"/>
        <end position="49"/>
    </location>
</feature>
<dbReference type="InterPro" id="IPR001810">
    <property type="entry name" value="F-box_dom"/>
</dbReference>
<dbReference type="EMBL" id="JAAAIN010000648">
    <property type="protein sequence ID" value="KAG0312057.1"/>
    <property type="molecule type" value="Genomic_DNA"/>
</dbReference>
<proteinExistence type="predicted"/>
<evidence type="ECO:0000313" key="3">
    <source>
        <dbReference type="Proteomes" id="UP000823405"/>
    </source>
</evidence>
<dbReference type="PROSITE" id="PS50181">
    <property type="entry name" value="FBOX"/>
    <property type="match status" value="1"/>
</dbReference>
<dbReference type="Gene3D" id="1.20.1280.50">
    <property type="match status" value="1"/>
</dbReference>
<dbReference type="InterPro" id="IPR036047">
    <property type="entry name" value="F-box-like_dom_sf"/>
</dbReference>
<dbReference type="AlphaFoldDB" id="A0A9P6R435"/>
<dbReference type="Proteomes" id="UP000823405">
    <property type="component" value="Unassembled WGS sequence"/>
</dbReference>
<comment type="caution">
    <text evidence="2">The sequence shown here is derived from an EMBL/GenBank/DDBJ whole genome shotgun (WGS) entry which is preliminary data.</text>
</comment>
<dbReference type="SUPFAM" id="SSF81383">
    <property type="entry name" value="F-box domain"/>
    <property type="match status" value="1"/>
</dbReference>
<evidence type="ECO:0000259" key="1">
    <source>
        <dbReference type="PROSITE" id="PS50181"/>
    </source>
</evidence>
<name>A0A9P6R435_9FUNG</name>
<dbReference type="Gene3D" id="3.80.10.10">
    <property type="entry name" value="Ribonuclease Inhibitor"/>
    <property type="match status" value="1"/>
</dbReference>
<protein>
    <recommendedName>
        <fullName evidence="1">F-box domain-containing protein</fullName>
    </recommendedName>
</protein>
<dbReference type="OrthoDB" id="2393082at2759"/>
<dbReference type="InterPro" id="IPR032675">
    <property type="entry name" value="LRR_dom_sf"/>
</dbReference>
<gene>
    <name evidence="2" type="ORF">BGZ97_011462</name>
</gene>